<comment type="caution">
    <text evidence="1">The sequence shown here is derived from an EMBL/GenBank/DDBJ whole genome shotgun (WGS) entry which is preliminary data.</text>
</comment>
<proteinExistence type="predicted"/>
<sequence>MTGHQVHYEVFIRRAPGAAWKLDMATENRTAAVSAAEELMAEGRVAAVRVTKETLHPETREFQSISILNLGVAEAPKKKKVVENQDPLCVSPQDLYTAHARERIGRLLEGWLERKGATPFELLHRPDLVEQLEASGTDLQHAIQKVAIPEAQNRGLSVHELIRTFSSLVERAIDRLLKDSRRGGMPNLDKEGFARAAERVSQDPERAYLLGAGVAASIAPARSWSEKVSRLLDLADAAPVTGPPRGLALQTVEQPLAEILGSKSGLDNIIGLDLDLGGQLAAMTRLAACDTVDALIRAEPSVARIMPPLSEAATRLSKWLAAEDFASVRVAIAKRVVRELHGPRRLRPSDASGEIEVMRGLAMTLTAAAAAGALLNVDDVQAAFVQRSRMLVTSDFVEAYLGGGERSAREEIEALVWLVENVIGGANKRQAGRYLSAGVSALRFEKEFRYGPDTAAVKLQKLAALQRAVARGGLAQEDYAPIQAKIGDVGGLVEADARLIPTLAKTPASAAQKLLLLLKLAAGETAPAGPAADRARQEAMRLVRQDETRAELAANPERMDQVRSLISQLGVAA</sequence>
<dbReference type="RefSeq" id="WP_183770745.1">
    <property type="nucleotide sequence ID" value="NZ_JACIDK010000002.1"/>
</dbReference>
<dbReference type="Proteomes" id="UP000530564">
    <property type="component" value="Unassembled WGS sequence"/>
</dbReference>
<organism evidence="1 2">
    <name type="scientific">Phenylobacterium haematophilum</name>
    <dbReference type="NCBI Taxonomy" id="98513"/>
    <lineage>
        <taxon>Bacteria</taxon>
        <taxon>Pseudomonadati</taxon>
        <taxon>Pseudomonadota</taxon>
        <taxon>Alphaproteobacteria</taxon>
        <taxon>Caulobacterales</taxon>
        <taxon>Caulobacteraceae</taxon>
        <taxon>Phenylobacterium</taxon>
    </lineage>
</organism>
<name>A0A839ZZE0_9CAUL</name>
<dbReference type="EMBL" id="JACIDK010000002">
    <property type="protein sequence ID" value="MBB3890522.1"/>
    <property type="molecule type" value="Genomic_DNA"/>
</dbReference>
<reference evidence="1 2" key="1">
    <citation type="submission" date="2020-08" db="EMBL/GenBank/DDBJ databases">
        <title>Genomic Encyclopedia of Type Strains, Phase IV (KMG-IV): sequencing the most valuable type-strain genomes for metagenomic binning, comparative biology and taxonomic classification.</title>
        <authorList>
            <person name="Goeker M."/>
        </authorList>
    </citation>
    <scope>NUCLEOTIDE SEQUENCE [LARGE SCALE GENOMIC DNA]</scope>
    <source>
        <strain evidence="1 2">DSM 21793</strain>
    </source>
</reference>
<accession>A0A839ZZE0</accession>
<evidence type="ECO:0000313" key="2">
    <source>
        <dbReference type="Proteomes" id="UP000530564"/>
    </source>
</evidence>
<keyword evidence="2" id="KW-1185">Reference proteome</keyword>
<dbReference type="AlphaFoldDB" id="A0A839ZZE0"/>
<evidence type="ECO:0000313" key="1">
    <source>
        <dbReference type="EMBL" id="MBB3890522.1"/>
    </source>
</evidence>
<protein>
    <submittedName>
        <fullName evidence="1">Uncharacterized protein</fullName>
    </submittedName>
</protein>
<gene>
    <name evidence="1" type="ORF">GGQ61_001239</name>
</gene>